<evidence type="ECO:0000256" key="1">
    <source>
        <dbReference type="SAM" id="MobiDB-lite"/>
    </source>
</evidence>
<comment type="caution">
    <text evidence="2">The sequence shown here is derived from an EMBL/GenBank/DDBJ whole genome shotgun (WGS) entry which is preliminary data.</text>
</comment>
<proteinExistence type="predicted"/>
<protein>
    <submittedName>
        <fullName evidence="2">Uncharacterized protein</fullName>
    </submittedName>
</protein>
<dbReference type="AlphaFoldDB" id="A0AAV9D9T3"/>
<gene>
    <name evidence="2" type="ORF">QJS10_CPB15g01033</name>
</gene>
<keyword evidence="3" id="KW-1185">Reference proteome</keyword>
<name>A0AAV9D9T3_ACOCL</name>
<evidence type="ECO:0000313" key="2">
    <source>
        <dbReference type="EMBL" id="KAK1297153.1"/>
    </source>
</evidence>
<accession>A0AAV9D9T3</accession>
<dbReference type="Proteomes" id="UP001180020">
    <property type="component" value="Unassembled WGS sequence"/>
</dbReference>
<evidence type="ECO:0000313" key="3">
    <source>
        <dbReference type="Proteomes" id="UP001180020"/>
    </source>
</evidence>
<dbReference type="EMBL" id="JAUJYO010000015">
    <property type="protein sequence ID" value="KAK1297153.1"/>
    <property type="molecule type" value="Genomic_DNA"/>
</dbReference>
<feature type="compositionally biased region" description="Basic and acidic residues" evidence="1">
    <location>
        <begin position="56"/>
        <end position="66"/>
    </location>
</feature>
<feature type="region of interest" description="Disordered" evidence="1">
    <location>
        <begin position="49"/>
        <end position="74"/>
    </location>
</feature>
<organism evidence="2 3">
    <name type="scientific">Acorus calamus</name>
    <name type="common">Sweet flag</name>
    <dbReference type="NCBI Taxonomy" id="4465"/>
    <lineage>
        <taxon>Eukaryota</taxon>
        <taxon>Viridiplantae</taxon>
        <taxon>Streptophyta</taxon>
        <taxon>Embryophyta</taxon>
        <taxon>Tracheophyta</taxon>
        <taxon>Spermatophyta</taxon>
        <taxon>Magnoliopsida</taxon>
        <taxon>Liliopsida</taxon>
        <taxon>Acoraceae</taxon>
        <taxon>Acorus</taxon>
    </lineage>
</organism>
<reference evidence="2" key="1">
    <citation type="journal article" date="2023" name="Nat. Commun.">
        <title>Diploid and tetraploid genomes of Acorus and the evolution of monocots.</title>
        <authorList>
            <person name="Ma L."/>
            <person name="Liu K.W."/>
            <person name="Li Z."/>
            <person name="Hsiao Y.Y."/>
            <person name="Qi Y."/>
            <person name="Fu T."/>
            <person name="Tang G.D."/>
            <person name="Zhang D."/>
            <person name="Sun W.H."/>
            <person name="Liu D.K."/>
            <person name="Li Y."/>
            <person name="Chen G.Z."/>
            <person name="Liu X.D."/>
            <person name="Liao X.Y."/>
            <person name="Jiang Y.T."/>
            <person name="Yu X."/>
            <person name="Hao Y."/>
            <person name="Huang J."/>
            <person name="Zhao X.W."/>
            <person name="Ke S."/>
            <person name="Chen Y.Y."/>
            <person name="Wu W.L."/>
            <person name="Hsu J.L."/>
            <person name="Lin Y.F."/>
            <person name="Huang M.D."/>
            <person name="Li C.Y."/>
            <person name="Huang L."/>
            <person name="Wang Z.W."/>
            <person name="Zhao X."/>
            <person name="Zhong W.Y."/>
            <person name="Peng D.H."/>
            <person name="Ahmad S."/>
            <person name="Lan S."/>
            <person name="Zhang J.S."/>
            <person name="Tsai W.C."/>
            <person name="Van de Peer Y."/>
            <person name="Liu Z.J."/>
        </authorList>
    </citation>
    <scope>NUCLEOTIDE SEQUENCE</scope>
    <source>
        <strain evidence="2">CP</strain>
    </source>
</reference>
<reference evidence="2" key="2">
    <citation type="submission" date="2023-06" db="EMBL/GenBank/DDBJ databases">
        <authorList>
            <person name="Ma L."/>
            <person name="Liu K.-W."/>
            <person name="Li Z."/>
            <person name="Hsiao Y.-Y."/>
            <person name="Qi Y."/>
            <person name="Fu T."/>
            <person name="Tang G."/>
            <person name="Zhang D."/>
            <person name="Sun W.-H."/>
            <person name="Liu D.-K."/>
            <person name="Li Y."/>
            <person name="Chen G.-Z."/>
            <person name="Liu X.-D."/>
            <person name="Liao X.-Y."/>
            <person name="Jiang Y.-T."/>
            <person name="Yu X."/>
            <person name="Hao Y."/>
            <person name="Huang J."/>
            <person name="Zhao X.-W."/>
            <person name="Ke S."/>
            <person name="Chen Y.-Y."/>
            <person name="Wu W.-L."/>
            <person name="Hsu J.-L."/>
            <person name="Lin Y.-F."/>
            <person name="Huang M.-D."/>
            <person name="Li C.-Y."/>
            <person name="Huang L."/>
            <person name="Wang Z.-W."/>
            <person name="Zhao X."/>
            <person name="Zhong W.-Y."/>
            <person name="Peng D.-H."/>
            <person name="Ahmad S."/>
            <person name="Lan S."/>
            <person name="Zhang J.-S."/>
            <person name="Tsai W.-C."/>
            <person name="Van De Peer Y."/>
            <person name="Liu Z.-J."/>
        </authorList>
    </citation>
    <scope>NUCLEOTIDE SEQUENCE</scope>
    <source>
        <strain evidence="2">CP</strain>
        <tissue evidence="2">Leaves</tissue>
    </source>
</reference>
<sequence length="166" mass="19070">MKIRGSRSAERNRPKKRRFFAVDVIFASDSRPITHSYYRWKKILRLAPPESPGMESRQKNQHHEGSEQGLQADDLPLQRNGERDIHHHVFQDGSLRLEIHAGTEDRVPNDACELGFLSDLTYVPLQKILRIDEGPDYLAFSEFGSDSSCCSSALSKFPREFLERTV</sequence>